<protein>
    <submittedName>
        <fullName evidence="2">Uncharacterized protein LOC107807925</fullName>
    </submittedName>
    <submittedName>
        <fullName evidence="2">Uncharacterized protein isoform X1</fullName>
    </submittedName>
</protein>
<dbReference type="Proteomes" id="UP000790787">
    <property type="component" value="Chromosome 24"/>
</dbReference>
<dbReference type="KEGG" id="nta:107807925"/>
<dbReference type="RefSeq" id="XP_016487866.1">
    <property type="nucleotide sequence ID" value="XM_016632380.2"/>
</dbReference>
<name>A0A1S4BG73_TOBAC</name>
<evidence type="ECO:0000313" key="1">
    <source>
        <dbReference type="Proteomes" id="UP000790787"/>
    </source>
</evidence>
<dbReference type="OMA" id="GETCIEV"/>
<dbReference type="GeneID" id="107807925"/>
<keyword evidence="1" id="KW-1185">Reference proteome</keyword>
<dbReference type="AlphaFoldDB" id="A0A1S4BG73"/>
<organism evidence="1 2">
    <name type="scientific">Nicotiana tabacum</name>
    <name type="common">Common tobacco</name>
    <dbReference type="NCBI Taxonomy" id="4097"/>
    <lineage>
        <taxon>Eukaryota</taxon>
        <taxon>Viridiplantae</taxon>
        <taxon>Streptophyta</taxon>
        <taxon>Embryophyta</taxon>
        <taxon>Tracheophyta</taxon>
        <taxon>Spermatophyta</taxon>
        <taxon>Magnoliopsida</taxon>
        <taxon>eudicotyledons</taxon>
        <taxon>Gunneridae</taxon>
        <taxon>Pentapetalae</taxon>
        <taxon>asterids</taxon>
        <taxon>lamiids</taxon>
        <taxon>Solanales</taxon>
        <taxon>Solanaceae</taxon>
        <taxon>Nicotianoideae</taxon>
        <taxon>Nicotianeae</taxon>
        <taxon>Nicotiana</taxon>
    </lineage>
</organism>
<dbReference type="OrthoDB" id="1883156at2759"/>
<evidence type="ECO:0000313" key="2">
    <source>
        <dbReference type="RefSeq" id="XP_016487866.1"/>
    </source>
</evidence>
<gene>
    <name evidence="2" type="primary">LOC107807925</name>
</gene>
<dbReference type="RefSeq" id="XP_016487866.1">
    <property type="nucleotide sequence ID" value="XM_016632380.1"/>
</dbReference>
<dbReference type="STRING" id="4097.A0A1S4BG73"/>
<reference evidence="1" key="1">
    <citation type="journal article" date="2014" name="Nat. Commun.">
        <title>The tobacco genome sequence and its comparison with those of tomato and potato.</title>
        <authorList>
            <person name="Sierro N."/>
            <person name="Battey J.N."/>
            <person name="Ouadi S."/>
            <person name="Bakaher N."/>
            <person name="Bovet L."/>
            <person name="Willig A."/>
            <person name="Goepfert S."/>
            <person name="Peitsch M.C."/>
            <person name="Ivanov N.V."/>
        </authorList>
    </citation>
    <scope>NUCLEOTIDE SEQUENCE [LARGE SCALE GENOMIC DNA]</scope>
</reference>
<sequence length="373" mass="41419">MALFAHVRLLPLPQHHTTFLISSSFTKHNKSNFPQQFKLDSYTTTISKRAIPIVSIHALAAKTTEHSDSQVQSLSPTSINGWAAFAKNVSGEWDGFGAEFTKQGKPIELPENVVPEAYREWEVKVFDWQTQCPTLAQGDGAFSFMYKSIRLLPTVGCEADAATRHSIDERSIADDNVSAFGYQSIGCYVAAWSNENKANPCLSWELEHCLIDPREKESRVRIIQVVRLQDSKLVLQNVKVFCEHWYGPFRNGDQLGGCAIQDSAFASTQALDPAQVIGVWEGKHAISSFHNSPQKVQELVDGSSRKTIRDELDLVLLPRQLWCCLKDIAGGETCCEVGWLFDKGRAMTSKCIFSDDGKLKEIAIACESAASAE</sequence>
<proteinExistence type="predicted"/>
<dbReference type="PaxDb" id="4097-A0A1S4BG73"/>
<accession>A0A1S4BG73</accession>
<reference evidence="2" key="2">
    <citation type="submission" date="2025-08" db="UniProtKB">
        <authorList>
            <consortium name="RefSeq"/>
        </authorList>
    </citation>
    <scope>IDENTIFICATION</scope>
    <source>
        <tissue evidence="2">Leaf</tissue>
    </source>
</reference>